<accession>A0A0A2VWL9</accession>
<dbReference type="HOGENOM" id="CLU_1602391_0_0_1"/>
<feature type="compositionally biased region" description="Basic and acidic residues" evidence="1">
    <location>
        <begin position="72"/>
        <end position="90"/>
    </location>
</feature>
<name>A0A0A2VWL9_BEABA</name>
<reference evidence="2 3" key="1">
    <citation type="submission" date="2012-10" db="EMBL/GenBank/DDBJ databases">
        <title>Genome sequencing and analysis of entomopathogenic fungi Beauveria bassiana D1-5.</title>
        <authorList>
            <person name="Li Q."/>
            <person name="Wang L."/>
            <person name="Zhang Z."/>
            <person name="Wang Q."/>
            <person name="Ren J."/>
            <person name="Wang M."/>
            <person name="Xu W."/>
            <person name="Wang J."/>
            <person name="Lu Y."/>
            <person name="Du Q."/>
            <person name="Sun Z."/>
        </authorList>
    </citation>
    <scope>NUCLEOTIDE SEQUENCE [LARGE SCALE GENOMIC DNA]</scope>
    <source>
        <strain evidence="2 3">D1-5</strain>
    </source>
</reference>
<evidence type="ECO:0000256" key="1">
    <source>
        <dbReference type="SAM" id="MobiDB-lite"/>
    </source>
</evidence>
<evidence type="ECO:0000313" key="3">
    <source>
        <dbReference type="Proteomes" id="UP000030106"/>
    </source>
</evidence>
<dbReference type="EMBL" id="ANFO01000150">
    <property type="protein sequence ID" value="KGQ12038.1"/>
    <property type="molecule type" value="Genomic_DNA"/>
</dbReference>
<dbReference type="AlphaFoldDB" id="A0A0A2VWL9"/>
<gene>
    <name evidence="2" type="ORF">BBAD15_g2218</name>
</gene>
<sequence length="166" mass="18229">MKEGPCLTIVAWGHKYFLAESLPSCGAHQRGGGTAKSSLTHPQPAANRRATSEDLPRFGRQHMQGIAAAHWAGREDVRKPRNKENGRERNGALLPQGSTYYAMDGTSQVQNRQKDDEKELLETEFAGTFGLDTISVRWPPLTCKPKITNSAPTTLAEPLADHLLPL</sequence>
<feature type="region of interest" description="Disordered" evidence="1">
    <location>
        <begin position="28"/>
        <end position="99"/>
    </location>
</feature>
<evidence type="ECO:0000313" key="2">
    <source>
        <dbReference type="EMBL" id="KGQ12038.1"/>
    </source>
</evidence>
<comment type="caution">
    <text evidence="2">The sequence shown here is derived from an EMBL/GenBank/DDBJ whole genome shotgun (WGS) entry which is preliminary data.</text>
</comment>
<organism evidence="2 3">
    <name type="scientific">Beauveria bassiana D1-5</name>
    <dbReference type="NCBI Taxonomy" id="1245745"/>
    <lineage>
        <taxon>Eukaryota</taxon>
        <taxon>Fungi</taxon>
        <taxon>Dikarya</taxon>
        <taxon>Ascomycota</taxon>
        <taxon>Pezizomycotina</taxon>
        <taxon>Sordariomycetes</taxon>
        <taxon>Hypocreomycetidae</taxon>
        <taxon>Hypocreales</taxon>
        <taxon>Cordycipitaceae</taxon>
        <taxon>Beauveria</taxon>
    </lineage>
</organism>
<proteinExistence type="predicted"/>
<protein>
    <submittedName>
        <fullName evidence="2">Uncharacterized protein</fullName>
    </submittedName>
</protein>
<dbReference type="Proteomes" id="UP000030106">
    <property type="component" value="Unassembled WGS sequence"/>
</dbReference>